<evidence type="ECO:0000313" key="15">
    <source>
        <dbReference type="Proteomes" id="UP000031366"/>
    </source>
</evidence>
<comment type="cofactor">
    <cofactor evidence="2">
        <name>pyridoxal 5'-phosphate</name>
        <dbReference type="ChEBI" id="CHEBI:597326"/>
    </cofactor>
</comment>
<evidence type="ECO:0000256" key="2">
    <source>
        <dbReference type="ARBA" id="ARBA00001933"/>
    </source>
</evidence>
<dbReference type="Pfam" id="PF00291">
    <property type="entry name" value="PALP"/>
    <property type="match status" value="1"/>
</dbReference>
<comment type="similarity">
    <text evidence="4">Belongs to the serine/threonine dehydratase family.</text>
</comment>
<dbReference type="Proteomes" id="UP000031366">
    <property type="component" value="Unassembled WGS sequence"/>
</dbReference>
<dbReference type="GO" id="GO:0030170">
    <property type="term" value="F:pyridoxal phosphate binding"/>
    <property type="evidence" value="ECO:0007669"/>
    <property type="project" value="InterPro"/>
</dbReference>
<dbReference type="STRING" id="29341.RSJ17_03525"/>
<dbReference type="InterPro" id="IPR036052">
    <property type="entry name" value="TrpB-like_PALP_sf"/>
</dbReference>
<comment type="function">
    <text evidence="11">Catalyzes the anaerobic formation of alpha-ketobutyrate and ammonia from threonine in a two-step reaction. The first step involved a dehydration of threonine and a production of enamine intermediates (aminocrotonate), which tautomerizes to its imine form (iminobutyrate). Both intermediates are unstable and short-lived. The second step is the nonenzymatic hydrolysis of the enamine/imine intermediates to form 2-ketobutyrate and free ammonia. In the low water environment of the cell, the second step is accelerated by RidA.</text>
</comment>
<evidence type="ECO:0000256" key="11">
    <source>
        <dbReference type="ARBA" id="ARBA00025527"/>
    </source>
</evidence>
<dbReference type="Gene3D" id="3.40.50.1100">
    <property type="match status" value="2"/>
</dbReference>
<evidence type="ECO:0000256" key="10">
    <source>
        <dbReference type="ARBA" id="ARBA00023239"/>
    </source>
</evidence>
<dbReference type="PROSITE" id="PS51671">
    <property type="entry name" value="ACT"/>
    <property type="match status" value="1"/>
</dbReference>
<accession>A0A0C1U810</accession>
<dbReference type="EC" id="4.3.1.19" evidence="6"/>
<evidence type="ECO:0000313" key="14">
    <source>
        <dbReference type="EMBL" id="KIE47893.1"/>
    </source>
</evidence>
<evidence type="ECO:0000256" key="3">
    <source>
        <dbReference type="ARBA" id="ARBA00004958"/>
    </source>
</evidence>
<dbReference type="CDD" id="cd01562">
    <property type="entry name" value="Thr-dehyd"/>
    <property type="match status" value="1"/>
</dbReference>
<evidence type="ECO:0000256" key="9">
    <source>
        <dbReference type="ARBA" id="ARBA00022898"/>
    </source>
</evidence>
<evidence type="ECO:0000256" key="8">
    <source>
        <dbReference type="ARBA" id="ARBA00022533"/>
    </source>
</evidence>
<evidence type="ECO:0000256" key="1">
    <source>
        <dbReference type="ARBA" id="ARBA00001274"/>
    </source>
</evidence>
<dbReference type="InterPro" id="IPR005789">
    <property type="entry name" value="Thr_deHydtase_catblc"/>
</dbReference>
<dbReference type="CDD" id="cd04886">
    <property type="entry name" value="ACT_ThrD-II-like"/>
    <property type="match status" value="1"/>
</dbReference>
<evidence type="ECO:0000259" key="13">
    <source>
        <dbReference type="PROSITE" id="PS51671"/>
    </source>
</evidence>
<comment type="catalytic activity">
    <reaction evidence="1">
        <text>L-threonine = 2-oxobutanoate + NH4(+)</text>
        <dbReference type="Rhea" id="RHEA:22108"/>
        <dbReference type="ChEBI" id="CHEBI:16763"/>
        <dbReference type="ChEBI" id="CHEBI:28938"/>
        <dbReference type="ChEBI" id="CHEBI:57926"/>
        <dbReference type="EC" id="4.3.1.19"/>
    </reaction>
</comment>
<dbReference type="FunFam" id="3.40.50.1100:FF:000007">
    <property type="entry name" value="L-threonine dehydratase catabolic TdcB"/>
    <property type="match status" value="1"/>
</dbReference>
<evidence type="ECO:0000256" key="6">
    <source>
        <dbReference type="ARBA" id="ARBA00012096"/>
    </source>
</evidence>
<keyword evidence="8" id="KW-0021">Allosteric enzyme</keyword>
<dbReference type="EMBL" id="AYSO01000013">
    <property type="protein sequence ID" value="KIE47893.1"/>
    <property type="molecule type" value="Genomic_DNA"/>
</dbReference>
<dbReference type="InterPro" id="IPR002912">
    <property type="entry name" value="ACT_dom"/>
</dbReference>
<dbReference type="GO" id="GO:0003941">
    <property type="term" value="F:L-serine ammonia-lyase activity"/>
    <property type="evidence" value="ECO:0007669"/>
    <property type="project" value="TreeGrafter"/>
</dbReference>
<name>A0A0C1U810_9CLOT</name>
<comment type="caution">
    <text evidence="14">The sequence shown here is derived from an EMBL/GenBank/DDBJ whole genome shotgun (WGS) entry which is preliminary data.</text>
</comment>
<dbReference type="AlphaFoldDB" id="A0A0C1U810"/>
<dbReference type="PANTHER" id="PTHR48078">
    <property type="entry name" value="THREONINE DEHYDRATASE, MITOCHONDRIAL-RELATED"/>
    <property type="match status" value="1"/>
</dbReference>
<dbReference type="PROSITE" id="PS00165">
    <property type="entry name" value="DEHYDRATASE_SER_THR"/>
    <property type="match status" value="1"/>
</dbReference>
<dbReference type="NCBIfam" id="TIGR01127">
    <property type="entry name" value="ilvA_1Cterm"/>
    <property type="match status" value="1"/>
</dbReference>
<reference evidence="14 15" key="1">
    <citation type="journal article" date="2015" name="Infect. Genet. Evol.">
        <title>Genomic sequences of six botulinum neurotoxin-producing strains representing three clostridial species illustrate the mobility and diversity of botulinum neurotoxin genes.</title>
        <authorList>
            <person name="Smith T.J."/>
            <person name="Hill K.K."/>
            <person name="Xie G."/>
            <person name="Foley B.T."/>
            <person name="Williamson C.H."/>
            <person name="Foster J.T."/>
            <person name="Johnson S.L."/>
            <person name="Chertkov O."/>
            <person name="Teshima H."/>
            <person name="Gibbons H.S."/>
            <person name="Johnsky L.A."/>
            <person name="Karavis M.A."/>
            <person name="Smith L.A."/>
        </authorList>
    </citation>
    <scope>NUCLEOTIDE SEQUENCE [LARGE SCALE GENOMIC DNA]</scope>
    <source>
        <strain evidence="14 15">CDC 2741</strain>
    </source>
</reference>
<dbReference type="SUPFAM" id="SSF53686">
    <property type="entry name" value="Tryptophan synthase beta subunit-like PLP-dependent enzymes"/>
    <property type="match status" value="1"/>
</dbReference>
<evidence type="ECO:0000256" key="12">
    <source>
        <dbReference type="ARBA" id="ARBA00031427"/>
    </source>
</evidence>
<keyword evidence="15" id="KW-1185">Reference proteome</keyword>
<organism evidence="14 15">
    <name type="scientific">Clostridium argentinense CDC 2741</name>
    <dbReference type="NCBI Taxonomy" id="1418104"/>
    <lineage>
        <taxon>Bacteria</taxon>
        <taxon>Bacillati</taxon>
        <taxon>Bacillota</taxon>
        <taxon>Clostridia</taxon>
        <taxon>Eubacteriales</taxon>
        <taxon>Clostridiaceae</taxon>
        <taxon>Clostridium</taxon>
    </lineage>
</organism>
<gene>
    <name evidence="14" type="primary">ilvA</name>
    <name evidence="14" type="ORF">U732_3493</name>
</gene>
<sequence length="406" mass="43633">MSITLSLYDIKKAQENLKGIVRKTPLFHSSTFSKDTGYEVYLKCENKQKTGSFKLRGAYNKVASLTEEERAMGVVASSAGNHAQGVAYASTIFGVKSTICMPLTAPLAKVQATKNYGATVIQHGEVYDECYAKAIEVQKETGATFLHPFNDEYVIAGQGTIALEIFEDLPEVDTIIVPIGGGGIIAGIAVAAKAINPNVKIIGVQAEIIASSKASLEKGEVVTVEGSKSLADGISVKTPGDKTFEIIKEYVDEIVTVTEDEIAYGIFALMERNKVIAEGAGVVSLASLLTGKIKNAGKNVVAVISGGNIDIATISKIIDRQLVLVERRITLQFELKDKIGQLGALVAEVATLGGNVSKIKQDKNWNPKGLEFTNIEIEIETESKEHAAMIKNTLAIKGYIFKQIYK</sequence>
<dbReference type="GO" id="GO:0006565">
    <property type="term" value="P:L-serine catabolic process"/>
    <property type="evidence" value="ECO:0007669"/>
    <property type="project" value="TreeGrafter"/>
</dbReference>
<dbReference type="InterPro" id="IPR001926">
    <property type="entry name" value="TrpB-like_PALP"/>
</dbReference>
<comment type="subunit">
    <text evidence="5">In the native structure, TdcB is in a dimeric form, whereas in the TdcB-AMP complex, it exists in a tetrameric form (dimer of dimers).</text>
</comment>
<keyword evidence="9" id="KW-0663">Pyridoxal phosphate</keyword>
<dbReference type="InterPro" id="IPR044561">
    <property type="entry name" value="ACT_ThrD-II-like"/>
</dbReference>
<dbReference type="UniPathway" id="UPA00052">
    <property type="reaction ID" value="UER00507"/>
</dbReference>
<evidence type="ECO:0000256" key="4">
    <source>
        <dbReference type="ARBA" id="ARBA00010869"/>
    </source>
</evidence>
<evidence type="ECO:0000256" key="7">
    <source>
        <dbReference type="ARBA" id="ARBA00022248"/>
    </source>
</evidence>
<dbReference type="GO" id="GO:0009097">
    <property type="term" value="P:isoleucine biosynthetic process"/>
    <property type="evidence" value="ECO:0007669"/>
    <property type="project" value="TreeGrafter"/>
</dbReference>
<dbReference type="GO" id="GO:0004794">
    <property type="term" value="F:threonine deaminase activity"/>
    <property type="evidence" value="ECO:0007669"/>
    <property type="project" value="UniProtKB-EC"/>
</dbReference>
<comment type="pathway">
    <text evidence="3">Amino-acid degradation; L-threonine degradation via propanoate pathway; propanoate from L-threonine: step 1/4.</text>
</comment>
<dbReference type="PANTHER" id="PTHR48078:SF6">
    <property type="entry name" value="L-THREONINE DEHYDRATASE CATABOLIC TDCB"/>
    <property type="match status" value="1"/>
</dbReference>
<proteinExistence type="inferred from homology"/>
<dbReference type="GO" id="GO:0070689">
    <property type="term" value="P:L-threonine catabolic process to propionate"/>
    <property type="evidence" value="ECO:0007669"/>
    <property type="project" value="UniProtKB-UniPathway"/>
</dbReference>
<feature type="domain" description="ACT" evidence="13">
    <location>
        <begin position="330"/>
        <end position="406"/>
    </location>
</feature>
<protein>
    <recommendedName>
        <fullName evidence="7">L-threonine dehydratase catabolic TdcB</fullName>
        <ecNumber evidence="6">4.3.1.19</ecNumber>
    </recommendedName>
    <alternativeName>
        <fullName evidence="12">Threonine deaminase</fullName>
    </alternativeName>
</protein>
<evidence type="ECO:0000256" key="5">
    <source>
        <dbReference type="ARBA" id="ARBA00011447"/>
    </source>
</evidence>
<keyword evidence="10 14" id="KW-0456">Lyase</keyword>
<dbReference type="InterPro" id="IPR000634">
    <property type="entry name" value="Ser/Thr_deHydtase_PyrdxlP-BS"/>
</dbReference>
<dbReference type="InterPro" id="IPR050147">
    <property type="entry name" value="Ser/Thr_Dehydratase"/>
</dbReference>